<keyword evidence="5 9" id="KW-0067">ATP-binding</keyword>
<dbReference type="CDD" id="cd07958">
    <property type="entry name" value="Anticodon_Ia_Leu_BEm"/>
    <property type="match status" value="1"/>
</dbReference>
<evidence type="ECO:0000256" key="10">
    <source>
        <dbReference type="RuleBase" id="RU363035"/>
    </source>
</evidence>
<dbReference type="KEGG" id="knv:Pan216_24240"/>
<dbReference type="Pfam" id="PF08264">
    <property type="entry name" value="Anticodon_1"/>
    <property type="match status" value="1"/>
</dbReference>
<dbReference type="InterPro" id="IPR013155">
    <property type="entry name" value="M/V/L/I-tRNA-synth_anticd-bd"/>
</dbReference>
<keyword evidence="2 9" id="KW-0963">Cytoplasm</keyword>
<dbReference type="SUPFAM" id="SSF47323">
    <property type="entry name" value="Anticodon-binding domain of a subclass of class I aminoacyl-tRNA synthetases"/>
    <property type="match status" value="1"/>
</dbReference>
<feature type="domain" description="Aminoacyl-tRNA synthetase class Ia" evidence="11">
    <location>
        <begin position="689"/>
        <end position="721"/>
    </location>
</feature>
<feature type="domain" description="Methionyl/Valyl/Leucyl/Isoleucyl-tRNA synthetase anticodon-binding" evidence="12">
    <location>
        <begin position="777"/>
        <end position="888"/>
    </location>
</feature>
<dbReference type="InterPro" id="IPR014729">
    <property type="entry name" value="Rossmann-like_a/b/a_fold"/>
</dbReference>
<evidence type="ECO:0000256" key="7">
    <source>
        <dbReference type="ARBA" id="ARBA00023146"/>
    </source>
</evidence>
<dbReference type="GO" id="GO:0002161">
    <property type="term" value="F:aminoacyl-tRNA deacylase activity"/>
    <property type="evidence" value="ECO:0007669"/>
    <property type="project" value="InterPro"/>
</dbReference>
<dbReference type="PROSITE" id="PS00178">
    <property type="entry name" value="AA_TRNA_LIGASE_I"/>
    <property type="match status" value="1"/>
</dbReference>
<dbReference type="InterPro" id="IPR002302">
    <property type="entry name" value="Leu-tRNA-ligase"/>
</dbReference>
<dbReference type="InterPro" id="IPR001412">
    <property type="entry name" value="aa-tRNA-synth_I_CS"/>
</dbReference>
<feature type="domain" description="Leucyl-tRNA synthetase editing" evidence="13">
    <location>
        <begin position="256"/>
        <end position="459"/>
    </location>
</feature>
<dbReference type="GO" id="GO:0006429">
    <property type="term" value="P:leucyl-tRNA aminoacylation"/>
    <property type="evidence" value="ECO:0007669"/>
    <property type="project" value="UniProtKB-UniRule"/>
</dbReference>
<dbReference type="PRINTS" id="PR00985">
    <property type="entry name" value="TRNASYNTHLEU"/>
</dbReference>
<reference evidence="14 15" key="1">
    <citation type="submission" date="2019-02" db="EMBL/GenBank/DDBJ databases">
        <title>Deep-cultivation of Planctomycetes and their phenomic and genomic characterization uncovers novel biology.</title>
        <authorList>
            <person name="Wiegand S."/>
            <person name="Jogler M."/>
            <person name="Boedeker C."/>
            <person name="Pinto D."/>
            <person name="Vollmers J."/>
            <person name="Rivas-Marin E."/>
            <person name="Kohn T."/>
            <person name="Peeters S.H."/>
            <person name="Heuer A."/>
            <person name="Rast P."/>
            <person name="Oberbeckmann S."/>
            <person name="Bunk B."/>
            <person name="Jeske O."/>
            <person name="Meyerdierks A."/>
            <person name="Storesund J.E."/>
            <person name="Kallscheuer N."/>
            <person name="Luecker S."/>
            <person name="Lage O.M."/>
            <person name="Pohl T."/>
            <person name="Merkel B.J."/>
            <person name="Hornburger P."/>
            <person name="Mueller R.-W."/>
            <person name="Bruemmer F."/>
            <person name="Labrenz M."/>
            <person name="Spormann A.M."/>
            <person name="Op den Camp H."/>
            <person name="Overmann J."/>
            <person name="Amann R."/>
            <person name="Jetten M.S.M."/>
            <person name="Mascher T."/>
            <person name="Medema M.H."/>
            <person name="Devos D.P."/>
            <person name="Kaster A.-K."/>
            <person name="Ovreas L."/>
            <person name="Rohde M."/>
            <person name="Galperin M.Y."/>
            <person name="Jogler C."/>
        </authorList>
    </citation>
    <scope>NUCLEOTIDE SEQUENCE [LARGE SCALE GENOMIC DNA]</scope>
    <source>
        <strain evidence="14 15">Pan216</strain>
    </source>
</reference>
<dbReference type="Gene3D" id="3.90.740.10">
    <property type="entry name" value="Valyl/Leucyl/Isoleucyl-tRNA synthetase, editing domain"/>
    <property type="match status" value="1"/>
</dbReference>
<sequence>MPTYFPKRIEPKWQQYWLENKTFRAVDGDSRPKYYILDMFPYPSGDGLHVGHPEGYTATDILARYRRMKGFNVLHPMGWDAFGLPAEQYAVETGTHPRITTERNINTFRRQIQSLGFSYDWDREVNTTDPGYVHWTQWIFLNLYNTWYDEAADRGRPIDELPIPGDVTKAGERAIADYRNEHRLAYIAHAPVNWCAALGTVLANEEVINGVSERGGHPVTRLPMRQWMLRITTYAERLINDLVPLDWPEAIKEMQRNWIGRSEGAEVDFLLAEADGAEQWFADRGKSGFPKQAEEMVVRVYTTRPDTLFGATYMVLAPEHPLVDRITTAEQKEAVATYREEAAAKSDLDRTDLAKDKTGVFTGAYAINPVDKRKIPVWIADYVLMGYGTGAIMAVPAHDERDHEFATAFGLEIIPVVEPPKDAKVKEGVCFAGEGTAINSGLIDGLPTKKAKSRISDWLGEQGVGRKAVNYKLRDWLFSRQRYWGEPFPVLLDDEGNHYPVESDDLPVPLPELEDFKPTGTPEPPLSKAKDWLTVERDGKNYRRETNTMPQWAGSCWYYLRYIDPTNSGAGWDKEKENYWMPVDLYVGGAEHAVLHLLYARFWHKVLFDLGYVHTPEPFQQLVNQGMILGEMEFVGYRSPEGWVSLERTDGKGFLKGAKTALEAVSLSNDQVKKEGSDFVLAEDPTIKVDARSYKMSKSRGNVINPDHVVDEYGADALRLYEMFMGPLEATKPWSMKGVEGVWRFLNRVWRVIVDDRSEEMALLPAVVDAEPSRDELRVLHQTIRGVGDDIDAMRFNTAISKLMEFVNFLNPLEKRPKALLEPLVLMLSPFAPHMAEELWEALGHEETLAYVPWPAFDEKLCQEDEIEVVLQINNKVRSRMKAAADADDAALIAAAREDEKIVEMTSGKQVIKELVVASRKGKLVNFVVKD</sequence>
<dbReference type="EMBL" id="CP036279">
    <property type="protein sequence ID" value="QDU61563.1"/>
    <property type="molecule type" value="Genomic_DNA"/>
</dbReference>
<evidence type="ECO:0000256" key="2">
    <source>
        <dbReference type="ARBA" id="ARBA00022490"/>
    </source>
</evidence>
<dbReference type="RefSeq" id="WP_145258140.1">
    <property type="nucleotide sequence ID" value="NZ_CP036279.1"/>
</dbReference>
<dbReference type="PANTHER" id="PTHR43740:SF2">
    <property type="entry name" value="LEUCINE--TRNA LIGASE, MITOCHONDRIAL"/>
    <property type="match status" value="1"/>
</dbReference>
<dbReference type="InterPro" id="IPR025709">
    <property type="entry name" value="Leu_tRNA-synth_edit"/>
</dbReference>
<dbReference type="NCBIfam" id="TIGR00396">
    <property type="entry name" value="leuS_bact"/>
    <property type="match status" value="1"/>
</dbReference>
<comment type="caution">
    <text evidence="9">Lacks conserved residue(s) required for the propagation of feature annotation.</text>
</comment>
<feature type="short sequence motif" description="'KMSKS' region" evidence="9">
    <location>
        <begin position="695"/>
        <end position="699"/>
    </location>
</feature>
<dbReference type="Pfam" id="PF13603">
    <property type="entry name" value="tRNA-synt_1_2"/>
    <property type="match status" value="1"/>
</dbReference>
<comment type="catalytic activity">
    <reaction evidence="8 9">
        <text>tRNA(Leu) + L-leucine + ATP = L-leucyl-tRNA(Leu) + AMP + diphosphate</text>
        <dbReference type="Rhea" id="RHEA:11688"/>
        <dbReference type="Rhea" id="RHEA-COMP:9613"/>
        <dbReference type="Rhea" id="RHEA-COMP:9622"/>
        <dbReference type="ChEBI" id="CHEBI:30616"/>
        <dbReference type="ChEBI" id="CHEBI:33019"/>
        <dbReference type="ChEBI" id="CHEBI:57427"/>
        <dbReference type="ChEBI" id="CHEBI:78442"/>
        <dbReference type="ChEBI" id="CHEBI:78494"/>
        <dbReference type="ChEBI" id="CHEBI:456215"/>
        <dbReference type="EC" id="6.1.1.4"/>
    </reaction>
</comment>
<protein>
    <recommendedName>
        <fullName evidence="9">Leucine--tRNA ligase</fullName>
        <ecNumber evidence="9">6.1.1.4</ecNumber>
    </recommendedName>
    <alternativeName>
        <fullName evidence="9">Leucyl-tRNA synthetase</fullName>
        <shortName evidence="9">LeuRS</shortName>
    </alternativeName>
</protein>
<dbReference type="FunFam" id="3.40.50.620:FF:000056">
    <property type="entry name" value="Leucine--tRNA ligase"/>
    <property type="match status" value="1"/>
</dbReference>
<keyword evidence="4 9" id="KW-0547">Nucleotide-binding</keyword>
<dbReference type="InterPro" id="IPR009080">
    <property type="entry name" value="tRNAsynth_Ia_anticodon-bd"/>
</dbReference>
<organism evidence="14 15">
    <name type="scientific">Kolteria novifilia</name>
    <dbReference type="NCBI Taxonomy" id="2527975"/>
    <lineage>
        <taxon>Bacteria</taxon>
        <taxon>Pseudomonadati</taxon>
        <taxon>Planctomycetota</taxon>
        <taxon>Planctomycetia</taxon>
        <taxon>Kolteriales</taxon>
        <taxon>Kolteriaceae</taxon>
        <taxon>Kolteria</taxon>
    </lineage>
</organism>
<evidence type="ECO:0000256" key="5">
    <source>
        <dbReference type="ARBA" id="ARBA00022840"/>
    </source>
</evidence>
<dbReference type="SUPFAM" id="SSF52374">
    <property type="entry name" value="Nucleotidylyl transferase"/>
    <property type="match status" value="1"/>
</dbReference>
<keyword evidence="7 9" id="KW-0030">Aminoacyl-tRNA synthetase</keyword>
<evidence type="ECO:0000256" key="4">
    <source>
        <dbReference type="ARBA" id="ARBA00022741"/>
    </source>
</evidence>
<dbReference type="Gene3D" id="1.10.730.10">
    <property type="entry name" value="Isoleucyl-tRNA Synthetase, Domain 1"/>
    <property type="match status" value="1"/>
</dbReference>
<dbReference type="InterPro" id="IPR009008">
    <property type="entry name" value="Val/Leu/Ile-tRNA-synth_edit"/>
</dbReference>
<feature type="binding site" evidence="9">
    <location>
        <position position="698"/>
    </location>
    <ligand>
        <name>ATP</name>
        <dbReference type="ChEBI" id="CHEBI:30616"/>
    </ligand>
</feature>
<dbReference type="FunFam" id="1.10.730.10:FF:000011">
    <property type="entry name" value="Leucine--tRNA ligase chloroplastic/mitochondrial"/>
    <property type="match status" value="1"/>
</dbReference>
<keyword evidence="15" id="KW-1185">Reference proteome</keyword>
<dbReference type="OrthoDB" id="9810365at2"/>
<dbReference type="PANTHER" id="PTHR43740">
    <property type="entry name" value="LEUCYL-TRNA SYNTHETASE"/>
    <property type="match status" value="1"/>
</dbReference>
<accession>A0A518B3J3</accession>
<name>A0A518B3J3_9BACT</name>
<dbReference type="EC" id="6.1.1.4" evidence="9"/>
<dbReference type="AlphaFoldDB" id="A0A518B3J3"/>
<dbReference type="SUPFAM" id="SSF50677">
    <property type="entry name" value="ValRS/IleRS/LeuRS editing domain"/>
    <property type="match status" value="1"/>
</dbReference>
<evidence type="ECO:0000259" key="12">
    <source>
        <dbReference type="Pfam" id="PF08264"/>
    </source>
</evidence>
<evidence type="ECO:0000256" key="9">
    <source>
        <dbReference type="HAMAP-Rule" id="MF_00049"/>
    </source>
</evidence>
<evidence type="ECO:0000259" key="11">
    <source>
        <dbReference type="Pfam" id="PF00133"/>
    </source>
</evidence>
<evidence type="ECO:0000256" key="8">
    <source>
        <dbReference type="ARBA" id="ARBA00047469"/>
    </source>
</evidence>
<evidence type="ECO:0000256" key="6">
    <source>
        <dbReference type="ARBA" id="ARBA00022917"/>
    </source>
</evidence>
<feature type="domain" description="Aminoacyl-tRNA synthetase class Ia" evidence="11">
    <location>
        <begin position="12"/>
        <end position="145"/>
    </location>
</feature>
<dbReference type="GO" id="GO:0005524">
    <property type="term" value="F:ATP binding"/>
    <property type="evidence" value="ECO:0007669"/>
    <property type="project" value="UniProtKB-UniRule"/>
</dbReference>
<dbReference type="GO" id="GO:0005829">
    <property type="term" value="C:cytosol"/>
    <property type="evidence" value="ECO:0007669"/>
    <property type="project" value="TreeGrafter"/>
</dbReference>
<dbReference type="HAMAP" id="MF_00049_B">
    <property type="entry name" value="Leu_tRNA_synth_B"/>
    <property type="match status" value="1"/>
</dbReference>
<feature type="domain" description="Aminoacyl-tRNA synthetase class Ia" evidence="11">
    <location>
        <begin position="473"/>
        <end position="629"/>
    </location>
</feature>
<dbReference type="InterPro" id="IPR002300">
    <property type="entry name" value="aa-tRNA-synth_Ia"/>
</dbReference>
<keyword evidence="3 9" id="KW-0436">Ligase</keyword>
<evidence type="ECO:0000259" key="13">
    <source>
        <dbReference type="Pfam" id="PF13603"/>
    </source>
</evidence>
<comment type="subcellular location">
    <subcellularLocation>
        <location evidence="9">Cytoplasm</location>
    </subcellularLocation>
</comment>
<evidence type="ECO:0000313" key="14">
    <source>
        <dbReference type="EMBL" id="QDU61563.1"/>
    </source>
</evidence>
<dbReference type="Proteomes" id="UP000317093">
    <property type="component" value="Chromosome"/>
</dbReference>
<evidence type="ECO:0000256" key="3">
    <source>
        <dbReference type="ARBA" id="ARBA00022598"/>
    </source>
</evidence>
<dbReference type="GO" id="GO:0004823">
    <property type="term" value="F:leucine-tRNA ligase activity"/>
    <property type="evidence" value="ECO:0007669"/>
    <property type="project" value="UniProtKB-UniRule"/>
</dbReference>
<gene>
    <name evidence="9 14" type="primary">leuS</name>
    <name evidence="14" type="ORF">Pan216_24240</name>
</gene>
<dbReference type="Pfam" id="PF00133">
    <property type="entry name" value="tRNA-synt_1"/>
    <property type="match status" value="3"/>
</dbReference>
<dbReference type="FunFam" id="3.40.50.620:FF:000060">
    <property type="entry name" value="Leucine--tRNA ligase"/>
    <property type="match status" value="1"/>
</dbReference>
<evidence type="ECO:0000313" key="15">
    <source>
        <dbReference type="Proteomes" id="UP000317093"/>
    </source>
</evidence>
<dbReference type="Gene3D" id="3.40.50.620">
    <property type="entry name" value="HUPs"/>
    <property type="match status" value="3"/>
</dbReference>
<evidence type="ECO:0000256" key="1">
    <source>
        <dbReference type="ARBA" id="ARBA00005594"/>
    </source>
</evidence>
<keyword evidence="6 9" id="KW-0648">Protein biosynthesis</keyword>
<proteinExistence type="inferred from homology"/>
<comment type="similarity">
    <text evidence="1 9 10">Belongs to the class-I aminoacyl-tRNA synthetase family.</text>
</comment>